<accession>B6EME8</accession>
<keyword evidence="3" id="KW-1185">Reference proteome</keyword>
<dbReference type="AlphaFoldDB" id="B6EME8"/>
<feature type="transmembrane region" description="Helical" evidence="1">
    <location>
        <begin position="109"/>
        <end position="133"/>
    </location>
</feature>
<organism evidence="2 3">
    <name type="scientific">Aliivibrio salmonicida (strain LFI1238)</name>
    <name type="common">Vibrio salmonicida (strain LFI1238)</name>
    <dbReference type="NCBI Taxonomy" id="316275"/>
    <lineage>
        <taxon>Bacteria</taxon>
        <taxon>Pseudomonadati</taxon>
        <taxon>Pseudomonadota</taxon>
        <taxon>Gammaproteobacteria</taxon>
        <taxon>Vibrionales</taxon>
        <taxon>Vibrionaceae</taxon>
        <taxon>Aliivibrio</taxon>
    </lineage>
</organism>
<evidence type="ECO:0000313" key="2">
    <source>
        <dbReference type="EMBL" id="CAQ79332.1"/>
    </source>
</evidence>
<protein>
    <submittedName>
        <fullName evidence="2">Membrane protein, putative phage protein</fullName>
    </submittedName>
</protein>
<evidence type="ECO:0000256" key="1">
    <source>
        <dbReference type="SAM" id="Phobius"/>
    </source>
</evidence>
<name>B6EME8_ALISL</name>
<reference evidence="2 3" key="1">
    <citation type="journal article" date="2008" name="BMC Genomics">
        <title>The genome sequence of the fish pathogen Aliivibrio salmonicida strain LFI1238 shows extensive evidence of gene decay.</title>
        <authorList>
            <person name="Hjerde E."/>
            <person name="Lorentzen M.S."/>
            <person name="Holden M.T."/>
            <person name="Seeger K."/>
            <person name="Paulsen S."/>
            <person name="Bason N."/>
            <person name="Churcher C."/>
            <person name="Harris D."/>
            <person name="Norbertczak H."/>
            <person name="Quail M.A."/>
            <person name="Sanders S."/>
            <person name="Thurston S."/>
            <person name="Parkhill J."/>
            <person name="Willassen N.P."/>
            <person name="Thomson N.R."/>
        </authorList>
    </citation>
    <scope>NUCLEOTIDE SEQUENCE [LARGE SCALE GENOMIC DNA]</scope>
    <source>
        <strain evidence="2 3">LFI1238</strain>
    </source>
</reference>
<dbReference type="Proteomes" id="UP000001730">
    <property type="component" value="Chromosome 1"/>
</dbReference>
<gene>
    <name evidence="2" type="ordered locus">VSAL_I1647</name>
</gene>
<keyword evidence="1" id="KW-0812">Transmembrane</keyword>
<keyword evidence="1" id="KW-1133">Transmembrane helix</keyword>
<keyword evidence="1" id="KW-0472">Membrane</keyword>
<feature type="transmembrane region" description="Helical" evidence="1">
    <location>
        <begin position="34"/>
        <end position="55"/>
    </location>
</feature>
<evidence type="ECO:0000313" key="3">
    <source>
        <dbReference type="Proteomes" id="UP000001730"/>
    </source>
</evidence>
<dbReference type="EMBL" id="FM178379">
    <property type="protein sequence ID" value="CAQ79332.1"/>
    <property type="molecule type" value="Genomic_DNA"/>
</dbReference>
<proteinExistence type="predicted"/>
<sequence>MIMNKAMDFLVLQVEYLVHMLTSRAGYITLFKGGLALATLCIISVQQVFTLAIPIESEAYKLKYEVEFSTQKQYESFDSMICNLQDETYAKCKLAIQKESLISSSFDALYSWLELFSVLAALMIFFSILGFLANPHFHKVTRNEPFENQET</sequence>
<dbReference type="HOGENOM" id="CLU_1727509_0_0_6"/>
<dbReference type="KEGG" id="vsa:VSAL_I1647"/>